<organism evidence="2 3">
    <name type="scientific">Fusarium mundagurra</name>
    <dbReference type="NCBI Taxonomy" id="1567541"/>
    <lineage>
        <taxon>Eukaryota</taxon>
        <taxon>Fungi</taxon>
        <taxon>Dikarya</taxon>
        <taxon>Ascomycota</taxon>
        <taxon>Pezizomycotina</taxon>
        <taxon>Sordariomycetes</taxon>
        <taxon>Hypocreomycetidae</taxon>
        <taxon>Hypocreales</taxon>
        <taxon>Nectriaceae</taxon>
        <taxon>Fusarium</taxon>
        <taxon>Fusarium fujikuroi species complex</taxon>
    </lineage>
</organism>
<name>A0A8H5Z5R2_9HYPO</name>
<evidence type="ECO:0000313" key="2">
    <source>
        <dbReference type="EMBL" id="KAF5723756.1"/>
    </source>
</evidence>
<protein>
    <submittedName>
        <fullName evidence="2">Uncharacterized protein</fullName>
    </submittedName>
</protein>
<proteinExistence type="predicted"/>
<accession>A0A8H5Z5R2</accession>
<feature type="region of interest" description="Disordered" evidence="1">
    <location>
        <begin position="1"/>
        <end position="70"/>
    </location>
</feature>
<dbReference type="Proteomes" id="UP000544331">
    <property type="component" value="Unassembled WGS sequence"/>
</dbReference>
<feature type="compositionally biased region" description="Basic and acidic residues" evidence="1">
    <location>
        <begin position="45"/>
        <end position="63"/>
    </location>
</feature>
<dbReference type="AlphaFoldDB" id="A0A8H5Z5R2"/>
<dbReference type="OrthoDB" id="5043945at2759"/>
<dbReference type="EMBL" id="JAAOAN010000057">
    <property type="protein sequence ID" value="KAF5723756.1"/>
    <property type="molecule type" value="Genomic_DNA"/>
</dbReference>
<evidence type="ECO:0000256" key="1">
    <source>
        <dbReference type="SAM" id="MobiDB-lite"/>
    </source>
</evidence>
<reference evidence="2 3" key="1">
    <citation type="submission" date="2020-05" db="EMBL/GenBank/DDBJ databases">
        <title>Identification and distribution of gene clusters putatively required for synthesis of sphingolipid metabolism inhibitors in phylogenetically diverse species of the filamentous fungus Fusarium.</title>
        <authorList>
            <person name="Kim H.-S."/>
            <person name="Busman M."/>
            <person name="Brown D.W."/>
            <person name="Divon H."/>
            <person name="Uhlig S."/>
            <person name="Proctor R.H."/>
        </authorList>
    </citation>
    <scope>NUCLEOTIDE SEQUENCE [LARGE SCALE GENOMIC DNA]</scope>
    <source>
        <strain evidence="2 3">NRRL 66235</strain>
    </source>
</reference>
<sequence>MPSDSEMSDSWQNVDLPEVDILSMSWENVDEPPKEPESPAVETEGNQKSHGSDTEKQHVKPSEEAQVQIFPDDPRRIKACAVRTSCGCMPPGTTARPSNYYLIRVHPDLNCSGADIFTAITTLHDVASVEKHWRTAPPAQRALRYFIDNPSYGSKYFYCCRAVVGERLLGDEAARNS</sequence>
<keyword evidence="3" id="KW-1185">Reference proteome</keyword>
<comment type="caution">
    <text evidence="2">The sequence shown here is derived from an EMBL/GenBank/DDBJ whole genome shotgun (WGS) entry which is preliminary data.</text>
</comment>
<gene>
    <name evidence="2" type="ORF">FMUND_1492</name>
</gene>
<evidence type="ECO:0000313" key="3">
    <source>
        <dbReference type="Proteomes" id="UP000544331"/>
    </source>
</evidence>